<keyword evidence="5" id="KW-0547">Nucleotide-binding</keyword>
<gene>
    <name evidence="14" type="ORF">B4O97_16155</name>
</gene>
<sequence>MPKKILLVEDQAILAMTESKMIEKYGYSVETALTGEKAVSIVEKDSDIDLVLMDINLGHGMDGTEAARAILQKRSLPIIFLSSYTDPEVVEKTESITAYGYVVKNTGETVLINAIKMAFRLHASFKNEQESEARFRSMVEHSPDPMFIHTDFILVYLNPASRRLFGASSNEEVLDTSILDRIDPAYHREAIDRINTMVKSHRPISKRIEQEYIRLDGSRVWVEVSGIPIYFKGELGILTTVREIHERKLREQQIQESRESLRITLNSIGDGVISTDIQGNVVRMNPIAEELTGWTIREAKGKKLAEIFQIQNAFSRETSPNPVARVMETGETVGLSNHTILISRTGQEHQIADSAAPIKDSSGIISGVVLVFRDVTEEYRKNRELRESRDYLNAVLSSIQDGVSVLDTNLNITYVNPVMEKRHRHMMPLVGKKCHYAYHYSDQICNPCPSQRCLLSGKTEKDVIQVSSEGEKEPEWVEVYSYPLRDHETGRMQGVIEFVRNITERKKAEDRLIDAVEEKELLMKELNHRVKNNLAIISSLLQIETARLGSQLDLSDIISRIDAIRIIHEKLYQSDKITHIQLGDYIQDLLEMVFSSFSDRPIRIDNRIGNITVKTKPAVSLGLIVNEIAVNAIKHGFTTDKEAVFSVSLEENADSYYYMTLSNTGRPFPEDVDIHNPASLGLQLVGTLVEQLNGSLEIQKSPQPVFRLKLSLKD</sequence>
<proteinExistence type="predicted"/>
<dbReference type="EC" id="2.7.13.3" evidence="2"/>
<dbReference type="CDD" id="cd17534">
    <property type="entry name" value="REC_DC-like"/>
    <property type="match status" value="1"/>
</dbReference>
<dbReference type="SUPFAM" id="SSF52172">
    <property type="entry name" value="CheY-like"/>
    <property type="match status" value="1"/>
</dbReference>
<dbReference type="PROSITE" id="PS50112">
    <property type="entry name" value="PAS"/>
    <property type="match status" value="2"/>
</dbReference>
<name>A0A1Y1RU93_9SPIO</name>
<dbReference type="AlphaFoldDB" id="A0A1Y1RU93"/>
<dbReference type="SUPFAM" id="SSF55785">
    <property type="entry name" value="PYP-like sensor domain (PAS domain)"/>
    <property type="match status" value="3"/>
</dbReference>
<organism evidence="14 15">
    <name type="scientific">Marispirochaeta aestuarii</name>
    <dbReference type="NCBI Taxonomy" id="1963862"/>
    <lineage>
        <taxon>Bacteria</taxon>
        <taxon>Pseudomonadati</taxon>
        <taxon>Spirochaetota</taxon>
        <taxon>Spirochaetia</taxon>
        <taxon>Spirochaetales</taxon>
        <taxon>Spirochaetaceae</taxon>
        <taxon>Marispirochaeta</taxon>
    </lineage>
</organism>
<dbReference type="CDD" id="cd00130">
    <property type="entry name" value="PAS"/>
    <property type="match status" value="2"/>
</dbReference>
<dbReference type="Gene3D" id="3.30.565.10">
    <property type="entry name" value="Histidine kinase-like ATPase, C-terminal domain"/>
    <property type="match status" value="1"/>
</dbReference>
<dbReference type="EMBL" id="MWQY01000022">
    <property type="protein sequence ID" value="ORC32595.1"/>
    <property type="molecule type" value="Genomic_DNA"/>
</dbReference>
<keyword evidence="7" id="KW-0067">ATP-binding</keyword>
<evidence type="ECO:0000256" key="3">
    <source>
        <dbReference type="ARBA" id="ARBA00022553"/>
    </source>
</evidence>
<dbReference type="Pfam" id="PF07568">
    <property type="entry name" value="HisKA_2"/>
    <property type="match status" value="1"/>
</dbReference>
<evidence type="ECO:0000256" key="8">
    <source>
        <dbReference type="ARBA" id="ARBA00023026"/>
    </source>
</evidence>
<feature type="domain" description="PAC" evidence="13">
    <location>
        <begin position="206"/>
        <end position="256"/>
    </location>
</feature>
<evidence type="ECO:0000256" key="9">
    <source>
        <dbReference type="PROSITE-ProRule" id="PRU00169"/>
    </source>
</evidence>
<dbReference type="Gene3D" id="3.30.450.20">
    <property type="entry name" value="PAS domain"/>
    <property type="match status" value="3"/>
</dbReference>
<dbReference type="Pfam" id="PF08448">
    <property type="entry name" value="PAS_4"/>
    <property type="match status" value="2"/>
</dbReference>
<feature type="domain" description="PAC" evidence="13">
    <location>
        <begin position="457"/>
        <end position="514"/>
    </location>
</feature>
<feature type="coiled-coil region" evidence="10">
    <location>
        <begin position="499"/>
        <end position="529"/>
    </location>
</feature>
<feature type="domain" description="PAS" evidence="12">
    <location>
        <begin position="257"/>
        <end position="330"/>
    </location>
</feature>
<dbReference type="Proteomes" id="UP000192343">
    <property type="component" value="Unassembled WGS sequence"/>
</dbReference>
<dbReference type="SMART" id="SM00091">
    <property type="entry name" value="PAS"/>
    <property type="match status" value="3"/>
</dbReference>
<evidence type="ECO:0000256" key="6">
    <source>
        <dbReference type="ARBA" id="ARBA00022777"/>
    </source>
</evidence>
<dbReference type="SMART" id="SM00086">
    <property type="entry name" value="PAC"/>
    <property type="match status" value="3"/>
</dbReference>
<dbReference type="GO" id="GO:0005524">
    <property type="term" value="F:ATP binding"/>
    <property type="evidence" value="ECO:0007669"/>
    <property type="project" value="UniProtKB-KW"/>
</dbReference>
<dbReference type="PROSITE" id="PS50110">
    <property type="entry name" value="RESPONSE_REGULATORY"/>
    <property type="match status" value="1"/>
</dbReference>
<keyword evidence="15" id="KW-1185">Reference proteome</keyword>
<dbReference type="InterPro" id="IPR035965">
    <property type="entry name" value="PAS-like_dom_sf"/>
</dbReference>
<protein>
    <recommendedName>
        <fullName evidence="2">histidine kinase</fullName>
        <ecNumber evidence="2">2.7.13.3</ecNumber>
    </recommendedName>
</protein>
<dbReference type="InterPro" id="IPR011006">
    <property type="entry name" value="CheY-like_superfamily"/>
</dbReference>
<evidence type="ECO:0000256" key="4">
    <source>
        <dbReference type="ARBA" id="ARBA00022679"/>
    </source>
</evidence>
<evidence type="ECO:0000259" key="11">
    <source>
        <dbReference type="PROSITE" id="PS50110"/>
    </source>
</evidence>
<dbReference type="SMART" id="SM00387">
    <property type="entry name" value="HATPase_c"/>
    <property type="match status" value="1"/>
</dbReference>
<dbReference type="STRING" id="1963862.B4O97_16155"/>
<dbReference type="Pfam" id="PF00989">
    <property type="entry name" value="PAS"/>
    <property type="match status" value="1"/>
</dbReference>
<dbReference type="InterPro" id="IPR001610">
    <property type="entry name" value="PAC"/>
</dbReference>
<evidence type="ECO:0000256" key="5">
    <source>
        <dbReference type="ARBA" id="ARBA00022741"/>
    </source>
</evidence>
<dbReference type="RefSeq" id="WP_083052422.1">
    <property type="nucleotide sequence ID" value="NZ_MWQY01000022.1"/>
</dbReference>
<evidence type="ECO:0000256" key="1">
    <source>
        <dbReference type="ARBA" id="ARBA00000085"/>
    </source>
</evidence>
<evidence type="ECO:0000256" key="10">
    <source>
        <dbReference type="SAM" id="Coils"/>
    </source>
</evidence>
<dbReference type="InterPro" id="IPR013767">
    <property type="entry name" value="PAS_fold"/>
</dbReference>
<evidence type="ECO:0000259" key="13">
    <source>
        <dbReference type="PROSITE" id="PS50113"/>
    </source>
</evidence>
<comment type="caution">
    <text evidence="14">The sequence shown here is derived from an EMBL/GenBank/DDBJ whole genome shotgun (WGS) entry which is preliminary data.</text>
</comment>
<dbReference type="GO" id="GO:0004673">
    <property type="term" value="F:protein histidine kinase activity"/>
    <property type="evidence" value="ECO:0007669"/>
    <property type="project" value="UniProtKB-EC"/>
</dbReference>
<accession>A0A1Y1RU93</accession>
<dbReference type="GO" id="GO:0000160">
    <property type="term" value="P:phosphorelay signal transduction system"/>
    <property type="evidence" value="ECO:0007669"/>
    <property type="project" value="InterPro"/>
</dbReference>
<dbReference type="SUPFAM" id="SSF55874">
    <property type="entry name" value="ATPase domain of HSP90 chaperone/DNA topoisomerase II/histidine kinase"/>
    <property type="match status" value="1"/>
</dbReference>
<dbReference type="InterPro" id="IPR001789">
    <property type="entry name" value="Sig_transdc_resp-reg_receiver"/>
</dbReference>
<keyword evidence="8" id="KW-0843">Virulence</keyword>
<reference evidence="14 15" key="1">
    <citation type="submission" date="2017-03" db="EMBL/GenBank/DDBJ databases">
        <title>Draft Genome sequence of Marispirochaeta sp. strain JC444.</title>
        <authorList>
            <person name="Shivani Y."/>
            <person name="Subhash Y."/>
            <person name="Sasikala C."/>
            <person name="Ramana C."/>
        </authorList>
    </citation>
    <scope>NUCLEOTIDE SEQUENCE [LARGE SCALE GENOMIC DNA]</scope>
    <source>
        <strain evidence="14 15">JC444</strain>
    </source>
</reference>
<dbReference type="InterPro" id="IPR011495">
    <property type="entry name" value="Sig_transdc_His_kin_sub2_dim/P"/>
</dbReference>
<evidence type="ECO:0000313" key="15">
    <source>
        <dbReference type="Proteomes" id="UP000192343"/>
    </source>
</evidence>
<dbReference type="GO" id="GO:0006355">
    <property type="term" value="P:regulation of DNA-templated transcription"/>
    <property type="evidence" value="ECO:0007669"/>
    <property type="project" value="InterPro"/>
</dbReference>
<feature type="domain" description="PAC" evidence="13">
    <location>
        <begin position="335"/>
        <end position="387"/>
    </location>
</feature>
<dbReference type="PANTHER" id="PTHR41523:SF8">
    <property type="entry name" value="ETHYLENE RESPONSE SENSOR PROTEIN"/>
    <property type="match status" value="1"/>
</dbReference>
<feature type="modified residue" description="4-aspartylphosphate" evidence="9">
    <location>
        <position position="54"/>
    </location>
</feature>
<dbReference type="NCBIfam" id="TIGR00229">
    <property type="entry name" value="sensory_box"/>
    <property type="match status" value="3"/>
</dbReference>
<comment type="catalytic activity">
    <reaction evidence="1">
        <text>ATP + protein L-histidine = ADP + protein N-phospho-L-histidine.</text>
        <dbReference type="EC" id="2.7.13.3"/>
    </reaction>
</comment>
<dbReference type="InterPro" id="IPR013656">
    <property type="entry name" value="PAS_4"/>
</dbReference>
<evidence type="ECO:0000259" key="12">
    <source>
        <dbReference type="PROSITE" id="PS50112"/>
    </source>
</evidence>
<evidence type="ECO:0000256" key="7">
    <source>
        <dbReference type="ARBA" id="ARBA00022840"/>
    </source>
</evidence>
<evidence type="ECO:0000256" key="2">
    <source>
        <dbReference type="ARBA" id="ARBA00012438"/>
    </source>
</evidence>
<dbReference type="PANTHER" id="PTHR41523">
    <property type="entry name" value="TWO-COMPONENT SYSTEM SENSOR PROTEIN"/>
    <property type="match status" value="1"/>
</dbReference>
<dbReference type="PROSITE" id="PS50113">
    <property type="entry name" value="PAC"/>
    <property type="match status" value="3"/>
</dbReference>
<keyword evidence="3 9" id="KW-0597">Phosphoprotein</keyword>
<evidence type="ECO:0000313" key="14">
    <source>
        <dbReference type="EMBL" id="ORC32595.1"/>
    </source>
</evidence>
<dbReference type="InterPro" id="IPR000700">
    <property type="entry name" value="PAS-assoc_C"/>
</dbReference>
<keyword evidence="6" id="KW-0418">Kinase</keyword>
<dbReference type="InterPro" id="IPR000014">
    <property type="entry name" value="PAS"/>
</dbReference>
<dbReference type="Pfam" id="PF00072">
    <property type="entry name" value="Response_reg"/>
    <property type="match status" value="1"/>
</dbReference>
<feature type="domain" description="PAS" evidence="12">
    <location>
        <begin position="131"/>
        <end position="201"/>
    </location>
</feature>
<dbReference type="Gene3D" id="3.40.50.2300">
    <property type="match status" value="1"/>
</dbReference>
<dbReference type="SMART" id="SM00448">
    <property type="entry name" value="REC"/>
    <property type="match status" value="1"/>
</dbReference>
<keyword evidence="10" id="KW-0175">Coiled coil</keyword>
<dbReference type="InterPro" id="IPR003594">
    <property type="entry name" value="HATPase_dom"/>
</dbReference>
<feature type="domain" description="Response regulatory" evidence="11">
    <location>
        <begin position="4"/>
        <end position="119"/>
    </location>
</feature>
<dbReference type="InterPro" id="IPR036890">
    <property type="entry name" value="HATPase_C_sf"/>
</dbReference>
<dbReference type="OrthoDB" id="341834at2"/>
<keyword evidence="4" id="KW-0808">Transferase</keyword>